<dbReference type="PANTHER" id="PTHR30413">
    <property type="entry name" value="INNER MEMBRANE TRANSPORT PERMEASE"/>
    <property type="match status" value="1"/>
</dbReference>
<feature type="transmembrane region" description="Helical" evidence="11">
    <location>
        <begin position="57"/>
        <end position="77"/>
    </location>
</feature>
<organism evidence="13 14">
    <name type="scientific">Aliiroseovarius halocynthiae</name>
    <dbReference type="NCBI Taxonomy" id="985055"/>
    <lineage>
        <taxon>Bacteria</taxon>
        <taxon>Pseudomonadati</taxon>
        <taxon>Pseudomonadota</taxon>
        <taxon>Alphaproteobacteria</taxon>
        <taxon>Rhodobacterales</taxon>
        <taxon>Paracoccaceae</taxon>
        <taxon>Aliiroseovarius</taxon>
    </lineage>
</organism>
<keyword evidence="4 11" id="KW-1003">Cell membrane</keyword>
<evidence type="ECO:0000256" key="3">
    <source>
        <dbReference type="ARBA" id="ARBA00022448"/>
    </source>
</evidence>
<feature type="domain" description="ABC transmembrane type-2" evidence="12">
    <location>
        <begin position="22"/>
        <end position="243"/>
    </location>
</feature>
<gene>
    <name evidence="13" type="ORF">FIL88_00900</name>
</gene>
<comment type="similarity">
    <text evidence="2 11">Belongs to the ABC-2 integral membrane protein family.</text>
</comment>
<keyword evidence="7" id="KW-0972">Capsule biogenesis/degradation</keyword>
<evidence type="ECO:0000256" key="6">
    <source>
        <dbReference type="ARBA" id="ARBA00022692"/>
    </source>
</evidence>
<evidence type="ECO:0000313" key="13">
    <source>
        <dbReference type="EMBL" id="TQV70055.1"/>
    </source>
</evidence>
<dbReference type="InterPro" id="IPR013525">
    <property type="entry name" value="ABC2_TM"/>
</dbReference>
<dbReference type="InterPro" id="IPR047817">
    <property type="entry name" value="ABC2_TM_bact-type"/>
</dbReference>
<feature type="transmembrane region" description="Helical" evidence="11">
    <location>
        <begin position="169"/>
        <end position="187"/>
    </location>
</feature>
<dbReference type="GO" id="GO:0140359">
    <property type="term" value="F:ABC-type transporter activity"/>
    <property type="evidence" value="ECO:0007669"/>
    <property type="project" value="InterPro"/>
</dbReference>
<dbReference type="EMBL" id="VICH01000002">
    <property type="protein sequence ID" value="TQV70055.1"/>
    <property type="molecule type" value="Genomic_DNA"/>
</dbReference>
<dbReference type="GO" id="GO:0015774">
    <property type="term" value="P:polysaccharide transport"/>
    <property type="evidence" value="ECO:0007669"/>
    <property type="project" value="UniProtKB-KW"/>
</dbReference>
<dbReference type="Proteomes" id="UP000315816">
    <property type="component" value="Unassembled WGS sequence"/>
</dbReference>
<sequence>MLRTVGALMLREMATTYGRSVGGYLWAVLEPIAGIAFLSLIFSMVLTTPGLGTNFPLFYASGFMPFAMTLGTIGKIAQSVRFSRPFMAYPCVTFMDAIIARLLLALLTNLFILAVVLLGIMFIFGLPVWMDLPYIVASTVLGMFLAMGIGSLNCYLMTSIPVYEQLWSIATRPMFLMSGVFFTFDIMPKLAQDILWYNPIIHLVGLMRRGLYPVYHGDYISIPYILLVSAITLFFGLLLLNRHFKTLMES</sequence>
<accession>A0A545SYL0</accession>
<dbReference type="OrthoDB" id="8479094at2"/>
<dbReference type="Pfam" id="PF01061">
    <property type="entry name" value="ABC2_membrane"/>
    <property type="match status" value="1"/>
</dbReference>
<keyword evidence="10 11" id="KW-0472">Membrane</keyword>
<dbReference type="AlphaFoldDB" id="A0A545SYL0"/>
<dbReference type="GO" id="GO:0015920">
    <property type="term" value="P:lipopolysaccharide transport"/>
    <property type="evidence" value="ECO:0007669"/>
    <property type="project" value="TreeGrafter"/>
</dbReference>
<evidence type="ECO:0000259" key="12">
    <source>
        <dbReference type="PROSITE" id="PS51012"/>
    </source>
</evidence>
<evidence type="ECO:0000256" key="11">
    <source>
        <dbReference type="RuleBase" id="RU361157"/>
    </source>
</evidence>
<reference evidence="13 14" key="1">
    <citation type="submission" date="2019-06" db="EMBL/GenBank/DDBJ databases">
        <title>A novel species of marine bacteria.</title>
        <authorList>
            <person name="Wang Y."/>
        </authorList>
    </citation>
    <scope>NUCLEOTIDE SEQUENCE [LARGE SCALE GENOMIC DNA]</scope>
    <source>
        <strain evidence="13 14">MA1-10</strain>
    </source>
</reference>
<dbReference type="PANTHER" id="PTHR30413:SF10">
    <property type="entry name" value="CAPSULE POLYSACCHARIDE EXPORT INNER-MEMBRANE PROTEIN CTRC"/>
    <property type="match status" value="1"/>
</dbReference>
<dbReference type="PROSITE" id="PS51012">
    <property type="entry name" value="ABC_TM2"/>
    <property type="match status" value="1"/>
</dbReference>
<evidence type="ECO:0000256" key="1">
    <source>
        <dbReference type="ARBA" id="ARBA00004651"/>
    </source>
</evidence>
<name>A0A545SYL0_9RHOB</name>
<protein>
    <recommendedName>
        <fullName evidence="11">Transport permease protein</fullName>
    </recommendedName>
</protein>
<keyword evidence="8 11" id="KW-1133">Transmembrane helix</keyword>
<keyword evidence="3 11" id="KW-0813">Transport</keyword>
<dbReference type="InterPro" id="IPR000412">
    <property type="entry name" value="ABC_2_transport"/>
</dbReference>
<keyword evidence="14" id="KW-1185">Reference proteome</keyword>
<evidence type="ECO:0000313" key="14">
    <source>
        <dbReference type="Proteomes" id="UP000315816"/>
    </source>
</evidence>
<proteinExistence type="inferred from homology"/>
<evidence type="ECO:0000256" key="8">
    <source>
        <dbReference type="ARBA" id="ARBA00022989"/>
    </source>
</evidence>
<keyword evidence="9" id="KW-0625">Polysaccharide transport</keyword>
<feature type="transmembrane region" description="Helical" evidence="11">
    <location>
        <begin position="21"/>
        <end position="45"/>
    </location>
</feature>
<dbReference type="PRINTS" id="PR00164">
    <property type="entry name" value="ABC2TRNSPORT"/>
</dbReference>
<evidence type="ECO:0000256" key="4">
    <source>
        <dbReference type="ARBA" id="ARBA00022475"/>
    </source>
</evidence>
<keyword evidence="5" id="KW-0762">Sugar transport</keyword>
<evidence type="ECO:0000256" key="9">
    <source>
        <dbReference type="ARBA" id="ARBA00023047"/>
    </source>
</evidence>
<feature type="transmembrane region" description="Helical" evidence="11">
    <location>
        <begin position="98"/>
        <end position="126"/>
    </location>
</feature>
<keyword evidence="6 11" id="KW-0812">Transmembrane</keyword>
<evidence type="ECO:0000256" key="5">
    <source>
        <dbReference type="ARBA" id="ARBA00022597"/>
    </source>
</evidence>
<evidence type="ECO:0000256" key="10">
    <source>
        <dbReference type="ARBA" id="ARBA00023136"/>
    </source>
</evidence>
<dbReference type="GO" id="GO:0043190">
    <property type="term" value="C:ATP-binding cassette (ABC) transporter complex"/>
    <property type="evidence" value="ECO:0007669"/>
    <property type="project" value="InterPro"/>
</dbReference>
<evidence type="ECO:0000256" key="7">
    <source>
        <dbReference type="ARBA" id="ARBA00022903"/>
    </source>
</evidence>
<comment type="subcellular location">
    <subcellularLocation>
        <location evidence="11">Cell inner membrane</location>
        <topology evidence="11">Multi-pass membrane protein</topology>
    </subcellularLocation>
    <subcellularLocation>
        <location evidence="1">Cell membrane</location>
        <topology evidence="1">Multi-pass membrane protein</topology>
    </subcellularLocation>
</comment>
<evidence type="ECO:0000256" key="2">
    <source>
        <dbReference type="ARBA" id="ARBA00007783"/>
    </source>
</evidence>
<feature type="transmembrane region" description="Helical" evidence="11">
    <location>
        <begin position="219"/>
        <end position="240"/>
    </location>
</feature>
<feature type="transmembrane region" description="Helical" evidence="11">
    <location>
        <begin position="132"/>
        <end position="157"/>
    </location>
</feature>
<comment type="caution">
    <text evidence="13">The sequence shown here is derived from an EMBL/GenBank/DDBJ whole genome shotgun (WGS) entry which is preliminary data.</text>
</comment>